<dbReference type="PROSITE" id="PS51257">
    <property type="entry name" value="PROKAR_LIPOPROTEIN"/>
    <property type="match status" value="1"/>
</dbReference>
<dbReference type="RefSeq" id="WP_378295353.1">
    <property type="nucleotide sequence ID" value="NZ_JBHULE010000035.1"/>
</dbReference>
<name>A0ABW5LNY9_9FLAO</name>
<dbReference type="Pfam" id="PF13648">
    <property type="entry name" value="Lipocalin_4"/>
    <property type="match status" value="1"/>
</dbReference>
<dbReference type="EMBL" id="JBHULE010000035">
    <property type="protein sequence ID" value="MFD2565544.1"/>
    <property type="molecule type" value="Genomic_DNA"/>
</dbReference>
<evidence type="ECO:0000259" key="1">
    <source>
        <dbReference type="Pfam" id="PF13648"/>
    </source>
</evidence>
<protein>
    <submittedName>
        <fullName evidence="2">Lipocalin family protein</fullName>
    </submittedName>
</protein>
<organism evidence="2 3">
    <name type="scientific">Aquimarina rubra</name>
    <dbReference type="NCBI Taxonomy" id="1920033"/>
    <lineage>
        <taxon>Bacteria</taxon>
        <taxon>Pseudomonadati</taxon>
        <taxon>Bacteroidota</taxon>
        <taxon>Flavobacteriia</taxon>
        <taxon>Flavobacteriales</taxon>
        <taxon>Flavobacteriaceae</taxon>
        <taxon>Aquimarina</taxon>
    </lineage>
</organism>
<sequence>MSKHVIHIVVFLLVSCSKPNPEEFIKHIDGYWEIEKVITADGIEKQYNFNQSIDFFEVNEMKGIRKKVQPQLNGSFITTKDQEIFTLAIENDSLRMFYKTPLATWKETLISAKENQLIIRNEVGNLYFYKPYTKIEL</sequence>
<accession>A0ABW5LNY9</accession>
<dbReference type="Proteomes" id="UP001597319">
    <property type="component" value="Unassembled WGS sequence"/>
</dbReference>
<evidence type="ECO:0000313" key="2">
    <source>
        <dbReference type="EMBL" id="MFD2565544.1"/>
    </source>
</evidence>
<evidence type="ECO:0000313" key="3">
    <source>
        <dbReference type="Proteomes" id="UP001597319"/>
    </source>
</evidence>
<keyword evidence="3" id="KW-1185">Reference proteome</keyword>
<reference evidence="3" key="1">
    <citation type="journal article" date="2019" name="Int. J. Syst. Evol. Microbiol.">
        <title>The Global Catalogue of Microorganisms (GCM) 10K type strain sequencing project: providing services to taxonomists for standard genome sequencing and annotation.</title>
        <authorList>
            <consortium name="The Broad Institute Genomics Platform"/>
            <consortium name="The Broad Institute Genome Sequencing Center for Infectious Disease"/>
            <person name="Wu L."/>
            <person name="Ma J."/>
        </authorList>
    </citation>
    <scope>NUCLEOTIDE SEQUENCE [LARGE SCALE GENOMIC DNA]</scope>
    <source>
        <strain evidence="3">KCTC 52274</strain>
    </source>
</reference>
<proteinExistence type="predicted"/>
<dbReference type="InterPro" id="IPR024311">
    <property type="entry name" value="Lipocalin-like"/>
</dbReference>
<feature type="domain" description="Lipocalin-like" evidence="1">
    <location>
        <begin position="28"/>
        <end position="118"/>
    </location>
</feature>
<comment type="caution">
    <text evidence="2">The sequence shown here is derived from an EMBL/GenBank/DDBJ whole genome shotgun (WGS) entry which is preliminary data.</text>
</comment>
<gene>
    <name evidence="2" type="ORF">ACFSR1_22910</name>
</gene>